<evidence type="ECO:0000256" key="9">
    <source>
        <dbReference type="RuleBase" id="RU363035"/>
    </source>
</evidence>
<reference evidence="15 16" key="2">
    <citation type="submission" date="2024-05" db="EMBL/GenBank/DDBJ databases">
        <authorList>
            <person name="Chen Y."/>
            <person name="Shah S."/>
            <person name="Dougan E. K."/>
            <person name="Thang M."/>
            <person name="Chan C."/>
        </authorList>
    </citation>
    <scope>NUCLEOTIDE SEQUENCE [LARGE SCALE GENOMIC DNA]</scope>
</reference>
<accession>A0A9P1GIJ4</accession>
<dbReference type="InterPro" id="IPR009008">
    <property type="entry name" value="Val/Leu/Ile-tRNA-synth_edit"/>
</dbReference>
<evidence type="ECO:0000259" key="12">
    <source>
        <dbReference type="Pfam" id="PF08264"/>
    </source>
</evidence>
<feature type="domain" description="Aminoacyl-tRNA synthetase class Ia" evidence="11">
    <location>
        <begin position="99"/>
        <end position="175"/>
    </location>
</feature>
<dbReference type="InterPro" id="IPR055416">
    <property type="entry name" value="RBD_LARS1"/>
</dbReference>
<dbReference type="EMBL" id="CAMXCT020006513">
    <property type="protein sequence ID" value="CAL1168475.1"/>
    <property type="molecule type" value="Genomic_DNA"/>
</dbReference>
<dbReference type="Pfam" id="PF08264">
    <property type="entry name" value="Anticodon_1"/>
    <property type="match status" value="1"/>
</dbReference>
<evidence type="ECO:0000256" key="5">
    <source>
        <dbReference type="ARBA" id="ARBA00022840"/>
    </source>
</evidence>
<keyword evidence="7 9" id="KW-0030">Aminoacyl-tRNA synthetase</keyword>
<evidence type="ECO:0000256" key="4">
    <source>
        <dbReference type="ARBA" id="ARBA00022741"/>
    </source>
</evidence>
<dbReference type="InterPro" id="IPR009080">
    <property type="entry name" value="tRNAsynth_Ia_anticodon-bd"/>
</dbReference>
<feature type="compositionally biased region" description="Polar residues" evidence="10">
    <location>
        <begin position="428"/>
        <end position="437"/>
    </location>
</feature>
<feature type="domain" description="Methionyl/Valyl/Leucyl/Isoleucyl-tRNA synthetase anticodon-binding" evidence="12">
    <location>
        <begin position="873"/>
        <end position="994"/>
    </location>
</feature>
<dbReference type="Pfam" id="PF00133">
    <property type="entry name" value="tRNA-synt_1"/>
    <property type="match status" value="2"/>
</dbReference>
<gene>
    <name evidence="14" type="ORF">C1SCF055_LOCUS39950</name>
</gene>
<evidence type="ECO:0000256" key="3">
    <source>
        <dbReference type="ARBA" id="ARBA00022598"/>
    </source>
</evidence>
<dbReference type="Pfam" id="PF24810">
    <property type="entry name" value="RBD_LARS1"/>
    <property type="match status" value="1"/>
</dbReference>
<keyword evidence="16" id="KW-1185">Reference proteome</keyword>
<dbReference type="FunFam" id="3.90.740.10:FF:000001">
    <property type="entry name" value="Leucine--tRNA ligase, cytoplasmic"/>
    <property type="match status" value="1"/>
</dbReference>
<dbReference type="Proteomes" id="UP001152797">
    <property type="component" value="Unassembled WGS sequence"/>
</dbReference>
<keyword evidence="3 9" id="KW-0436">Ligase</keyword>
<keyword evidence="4 9" id="KW-0547">Nucleotide-binding</keyword>
<dbReference type="InterPro" id="IPR004493">
    <property type="entry name" value="Leu-tRNA-synth_Ia_arc/euk"/>
</dbReference>
<evidence type="ECO:0000256" key="7">
    <source>
        <dbReference type="ARBA" id="ARBA00023146"/>
    </source>
</evidence>
<name>A0A9P1GIJ4_9DINO</name>
<comment type="similarity">
    <text evidence="1 9">Belongs to the class-I aminoacyl-tRNA synthetase family.</text>
</comment>
<dbReference type="InterPro" id="IPR002300">
    <property type="entry name" value="aa-tRNA-synth_Ia"/>
</dbReference>
<evidence type="ECO:0000256" key="6">
    <source>
        <dbReference type="ARBA" id="ARBA00022917"/>
    </source>
</evidence>
<keyword evidence="6 9" id="KW-0648">Protein biosynthesis</keyword>
<evidence type="ECO:0000259" key="13">
    <source>
        <dbReference type="Pfam" id="PF24810"/>
    </source>
</evidence>
<evidence type="ECO:0000259" key="11">
    <source>
        <dbReference type="Pfam" id="PF00133"/>
    </source>
</evidence>
<dbReference type="EMBL" id="CAMXCT030006513">
    <property type="protein sequence ID" value="CAL4802412.1"/>
    <property type="molecule type" value="Genomic_DNA"/>
</dbReference>
<feature type="domain" description="Aminoacyl-tRNA synthetase class Ia" evidence="11">
    <location>
        <begin position="267"/>
        <end position="834"/>
    </location>
</feature>
<dbReference type="InterPro" id="IPR013155">
    <property type="entry name" value="M/V/L/I-tRNA-synth_anticd-bd"/>
</dbReference>
<dbReference type="PROSITE" id="PS00178">
    <property type="entry name" value="AA_TRNA_LIGASE_I"/>
    <property type="match status" value="1"/>
</dbReference>
<protein>
    <recommendedName>
        <fullName evidence="2">leucine--tRNA ligase</fullName>
        <ecNumber evidence="2">6.1.1.4</ecNumber>
    </recommendedName>
    <alternativeName>
        <fullName evidence="8">Leucyl-tRNA synthetase</fullName>
    </alternativeName>
</protein>
<feature type="region of interest" description="Disordered" evidence="10">
    <location>
        <begin position="418"/>
        <end position="437"/>
    </location>
</feature>
<dbReference type="SUPFAM" id="SSF52374">
    <property type="entry name" value="Nucleotidylyl transferase"/>
    <property type="match status" value="1"/>
</dbReference>
<dbReference type="GO" id="GO:0004823">
    <property type="term" value="F:leucine-tRNA ligase activity"/>
    <property type="evidence" value="ECO:0007669"/>
    <property type="project" value="UniProtKB-EC"/>
</dbReference>
<evidence type="ECO:0000256" key="1">
    <source>
        <dbReference type="ARBA" id="ARBA00005594"/>
    </source>
</evidence>
<sequence>MESLSFVPGPQGPQGPGHLQGRIQRPIHRPHWPSSATPQRQPLTALTALPLIGAALVGRARHGRRSISRGLRRGRRVAVHRAAQDWTRRDQLLDIEKEMQTLWEEEKAYEMDAPEDAPEKYFVTFPFPYMNGKLHLGHAFSITKAEFAARFARLNGKRVLFPFGFHCTGMPIAAAALKLKECIAKRGDATEAEAEATEVEADQADQAAEAAEAAPGVFKGKKSKSVAKTGGLDQYDIMLALGIPEEEIPKFTDPTYWLEYFPPLAIQDMKRFGTAVDWRRTFITTDLNPYFDSFVQWHFQKLKAKYLANGKRQTIFSMTTQQPCADHDRAEGEGVNPQEYTLIKLRVKEIPAEWKEQLGDGEVYLVAATLRPETMYGQTNCFVLPEGEYGFFRTKKGEIFVCSQRSALNMYYQDLMEGDEKNGPSGPNGPTSLMSKTGQDLVGLPLDAPLCQYETIHVLPMFTISMSKGTGVVTSVPAEAPDDYVCLRDWKTRSNWREQYKVKEEWCAPDVVDILTFEDDNEDAGSSDSASAPAICEQMKIGSHREKDKLAAAKKDVYQKGFYSGIMNVGPYKGEKVADVKTKIRDELIEKGEAVAYFEPESKVVARSGDECVVALCEQWYLKYSDEAWTKRVREHVESDFEMFSDASKNALAHAVGWLGDWACSRTFGLGTKLPWDEQWLIESLSDSTIYMAYYTIAHLVESLKAEDLTEEVFDYVFCISETLPKSPGVPKDLLVKMRKEFEYWYPVDLRCSGKDLIQNHLTMSLFNHAAVWEDSKLWPRAFYCNGHVMVNSEKMSKSKGNFLTLEEAISTYSADATRIACADSGDGLQDANFSTESCGKTILRLTTLQAWAEDAKARLPTMRTGDYTFLDEIFNNEINICLENAHTAYRKMLFTDALRCVWYDLENLRSQYSILTNGDVHAEVVERLLESQTITLSPIAPHFCENLWRNVLKKDTLVVKQRWPESKEIDAFLARQYALIQGSLRSFRLQLEKFKSPKKKSKEVPPKPTHAIIFVAKNYKPWQMEVLKVLQGIELNEDNEPMEKNFMGQLREAESIKAFPKQTMKQAMPFASFVMSKEVKARGAEALELELPFDEAAMLRDLSDVIKSQLGVQELQIVSSTEEVGFDLQRDAATPAKPQIVFMAKEMESADT</sequence>
<dbReference type="NCBIfam" id="TIGR00395">
    <property type="entry name" value="leuS_arch"/>
    <property type="match status" value="1"/>
</dbReference>
<comment type="caution">
    <text evidence="14">The sequence shown here is derived from an EMBL/GenBank/DDBJ whole genome shotgun (WGS) entry which is preliminary data.</text>
</comment>
<evidence type="ECO:0000256" key="2">
    <source>
        <dbReference type="ARBA" id="ARBA00013164"/>
    </source>
</evidence>
<feature type="domain" description="Leucine--tRNA ligase RagD-binding" evidence="13">
    <location>
        <begin position="1016"/>
        <end position="1092"/>
    </location>
</feature>
<evidence type="ECO:0000256" key="10">
    <source>
        <dbReference type="SAM" id="MobiDB-lite"/>
    </source>
</evidence>
<organism evidence="14">
    <name type="scientific">Cladocopium goreaui</name>
    <dbReference type="NCBI Taxonomy" id="2562237"/>
    <lineage>
        <taxon>Eukaryota</taxon>
        <taxon>Sar</taxon>
        <taxon>Alveolata</taxon>
        <taxon>Dinophyceae</taxon>
        <taxon>Suessiales</taxon>
        <taxon>Symbiodiniaceae</taxon>
        <taxon>Cladocopium</taxon>
    </lineage>
</organism>
<dbReference type="Gene3D" id="3.40.50.620">
    <property type="entry name" value="HUPs"/>
    <property type="match status" value="1"/>
</dbReference>
<dbReference type="Gene3D" id="1.10.730.10">
    <property type="entry name" value="Isoleucyl-tRNA Synthetase, Domain 1"/>
    <property type="match status" value="1"/>
</dbReference>
<dbReference type="EMBL" id="CAMXCT010006513">
    <property type="protein sequence ID" value="CAI4015100.1"/>
    <property type="molecule type" value="Genomic_DNA"/>
</dbReference>
<dbReference type="SUPFAM" id="SSF47323">
    <property type="entry name" value="Anticodon-binding domain of a subclass of class I aminoacyl-tRNA synthetases"/>
    <property type="match status" value="1"/>
</dbReference>
<dbReference type="PANTHER" id="PTHR45794">
    <property type="entry name" value="LEUCYL-TRNA SYNTHETASE"/>
    <property type="match status" value="1"/>
</dbReference>
<dbReference type="OrthoDB" id="10249672at2759"/>
<dbReference type="GO" id="GO:0005524">
    <property type="term" value="F:ATP binding"/>
    <property type="evidence" value="ECO:0007669"/>
    <property type="project" value="UniProtKB-KW"/>
</dbReference>
<dbReference type="AlphaFoldDB" id="A0A9P1GIJ4"/>
<feature type="region of interest" description="Disordered" evidence="10">
    <location>
        <begin position="1"/>
        <end position="38"/>
    </location>
</feature>
<evidence type="ECO:0000313" key="16">
    <source>
        <dbReference type="Proteomes" id="UP001152797"/>
    </source>
</evidence>
<evidence type="ECO:0000313" key="15">
    <source>
        <dbReference type="EMBL" id="CAL4802412.1"/>
    </source>
</evidence>
<evidence type="ECO:0000313" key="14">
    <source>
        <dbReference type="EMBL" id="CAI4015100.1"/>
    </source>
</evidence>
<dbReference type="InterPro" id="IPR001412">
    <property type="entry name" value="aa-tRNA-synth_I_CS"/>
</dbReference>
<reference evidence="14" key="1">
    <citation type="submission" date="2022-10" db="EMBL/GenBank/DDBJ databases">
        <authorList>
            <person name="Chen Y."/>
            <person name="Dougan E. K."/>
            <person name="Chan C."/>
            <person name="Rhodes N."/>
            <person name="Thang M."/>
        </authorList>
    </citation>
    <scope>NUCLEOTIDE SEQUENCE</scope>
</reference>
<evidence type="ECO:0000256" key="8">
    <source>
        <dbReference type="ARBA" id="ARBA00030520"/>
    </source>
</evidence>
<keyword evidence="5 9" id="KW-0067">ATP-binding</keyword>
<dbReference type="Gene3D" id="3.90.740.10">
    <property type="entry name" value="Valyl/Leucyl/Isoleucyl-tRNA synthetase, editing domain"/>
    <property type="match status" value="1"/>
</dbReference>
<dbReference type="SUPFAM" id="SSF50677">
    <property type="entry name" value="ValRS/IleRS/LeuRS editing domain"/>
    <property type="match status" value="1"/>
</dbReference>
<dbReference type="PANTHER" id="PTHR45794:SF1">
    <property type="entry name" value="LEUCINE--TRNA LIGASE, CYTOPLASMIC"/>
    <property type="match status" value="1"/>
</dbReference>
<proteinExistence type="inferred from homology"/>
<dbReference type="GO" id="GO:0002161">
    <property type="term" value="F:aminoacyl-tRNA deacylase activity"/>
    <property type="evidence" value="ECO:0007669"/>
    <property type="project" value="InterPro"/>
</dbReference>
<dbReference type="GO" id="GO:0006429">
    <property type="term" value="P:leucyl-tRNA aminoacylation"/>
    <property type="evidence" value="ECO:0007669"/>
    <property type="project" value="InterPro"/>
</dbReference>
<dbReference type="EC" id="6.1.1.4" evidence="2"/>
<dbReference type="InterPro" id="IPR014729">
    <property type="entry name" value="Rossmann-like_a/b/a_fold"/>
</dbReference>